<dbReference type="EMBL" id="JAUSZI010000002">
    <property type="protein sequence ID" value="MDQ1032940.1"/>
    <property type="molecule type" value="Genomic_DNA"/>
</dbReference>
<dbReference type="PANTHER" id="PTHR43639:SF9">
    <property type="entry name" value="BLL5898 PROTEIN"/>
    <property type="match status" value="1"/>
</dbReference>
<evidence type="ECO:0000256" key="2">
    <source>
        <dbReference type="ARBA" id="ARBA00023002"/>
    </source>
</evidence>
<name>A0ABU0TAZ1_9ACTN</name>
<dbReference type="PROSITE" id="PS00061">
    <property type="entry name" value="ADH_SHORT"/>
    <property type="match status" value="1"/>
</dbReference>
<evidence type="ECO:0000313" key="3">
    <source>
        <dbReference type="EMBL" id="MDQ1032940.1"/>
    </source>
</evidence>
<evidence type="ECO:0000256" key="1">
    <source>
        <dbReference type="ARBA" id="ARBA00006484"/>
    </source>
</evidence>
<dbReference type="EC" id="1.1.1.76" evidence="3"/>
<dbReference type="Pfam" id="PF13561">
    <property type="entry name" value="adh_short_C2"/>
    <property type="match status" value="1"/>
</dbReference>
<evidence type="ECO:0000313" key="4">
    <source>
        <dbReference type="Proteomes" id="UP001230328"/>
    </source>
</evidence>
<dbReference type="SUPFAM" id="SSF51735">
    <property type="entry name" value="NAD(P)-binding Rossmann-fold domains"/>
    <property type="match status" value="1"/>
</dbReference>
<reference evidence="3 4" key="1">
    <citation type="submission" date="2023-07" db="EMBL/GenBank/DDBJ databases">
        <title>Comparative genomics of wheat-associated soil bacteria to identify genetic determinants of phenazine resistance.</title>
        <authorList>
            <person name="Mouncey N."/>
        </authorList>
    </citation>
    <scope>NUCLEOTIDE SEQUENCE [LARGE SCALE GENOMIC DNA]</scope>
    <source>
        <strain evidence="3 4">V2I4</strain>
    </source>
</reference>
<dbReference type="InterPro" id="IPR020904">
    <property type="entry name" value="Sc_DH/Rdtase_CS"/>
</dbReference>
<dbReference type="Gene3D" id="3.40.50.720">
    <property type="entry name" value="NAD(P)-binding Rossmann-like Domain"/>
    <property type="match status" value="1"/>
</dbReference>
<comment type="similarity">
    <text evidence="1">Belongs to the short-chain dehydrogenases/reductases (SDR) family.</text>
</comment>
<dbReference type="EC" id="1.1.1.304" evidence="3"/>
<gene>
    <name evidence="3" type="ORF">QF035_010522</name>
</gene>
<dbReference type="PANTHER" id="PTHR43639">
    <property type="entry name" value="OXIDOREDUCTASE, SHORT-CHAIN DEHYDROGENASE/REDUCTASE FAMILY (AFU_ORTHOLOGUE AFUA_5G02870)"/>
    <property type="match status" value="1"/>
</dbReference>
<dbReference type="InterPro" id="IPR036291">
    <property type="entry name" value="NAD(P)-bd_dom_sf"/>
</dbReference>
<keyword evidence="2 3" id="KW-0560">Oxidoreductase</keyword>
<dbReference type="Proteomes" id="UP001230328">
    <property type="component" value="Unassembled WGS sequence"/>
</dbReference>
<accession>A0ABU0TAZ1</accession>
<comment type="caution">
    <text evidence="3">The sequence shown here is derived from an EMBL/GenBank/DDBJ whole genome shotgun (WGS) entry which is preliminary data.</text>
</comment>
<dbReference type="InterPro" id="IPR002347">
    <property type="entry name" value="SDR_fam"/>
</dbReference>
<keyword evidence="4" id="KW-1185">Reference proteome</keyword>
<dbReference type="GO" id="GO:0047512">
    <property type="term" value="F:(S,S)-butanediol dehydrogenase activity"/>
    <property type="evidence" value="ECO:0007669"/>
    <property type="project" value="UniProtKB-EC"/>
</dbReference>
<dbReference type="CDD" id="cd05233">
    <property type="entry name" value="SDR_c"/>
    <property type="match status" value="1"/>
</dbReference>
<dbReference type="PRINTS" id="PR00080">
    <property type="entry name" value="SDRFAMILY"/>
</dbReference>
<dbReference type="EC" id="1.1.1.-" evidence="3"/>
<protein>
    <submittedName>
        <fullName evidence="3">Meso-butanediol dehydrogenase/(S,S)-butanediol dehydrogenase/diacetyl reductase</fullName>
        <ecNumber evidence="3">1.1.1.-</ecNumber>
        <ecNumber evidence="3">1.1.1.304</ecNumber>
        <ecNumber evidence="3">1.1.1.76</ecNumber>
    </submittedName>
</protein>
<dbReference type="GO" id="GO:0052588">
    <property type="term" value="F:diacetyl reductase ((S)-acetoin forming) (NAD+) activity"/>
    <property type="evidence" value="ECO:0007669"/>
    <property type="project" value="UniProtKB-EC"/>
</dbReference>
<organism evidence="3 4">
    <name type="scientific">Streptomyces umbrinus</name>
    <dbReference type="NCBI Taxonomy" id="67370"/>
    <lineage>
        <taxon>Bacteria</taxon>
        <taxon>Bacillati</taxon>
        <taxon>Actinomycetota</taxon>
        <taxon>Actinomycetes</taxon>
        <taxon>Kitasatosporales</taxon>
        <taxon>Streptomycetaceae</taxon>
        <taxon>Streptomyces</taxon>
        <taxon>Streptomyces phaeochromogenes group</taxon>
    </lineage>
</organism>
<proteinExistence type="inferred from homology"/>
<sequence>MFRSVVALIHAATSVIFLVFEAPMHQEDLVNDQNSRVAVITGAGGGLGVHIAHRFAADGYTTVLVGRTESTLRQAVESGPDGGDMHLWVGDVSDLTAVTALMNGVAERFGHLDVLVNNAGLAQPGTVESTSEDAYRAMMSVNVDGPFFASRAALPHLRAARGCIVNIGSVGGVRGDWTQAAYNATKGAVANLTNAMALDHGREIRVNAVHPGVTTSSEEIRAALAEGTPLRDRFDDRVPMGRPGDPAEVAAVVAFLAGDGASYVNGAHIAVDGGLTASNGQTNLFR</sequence>
<dbReference type="PRINTS" id="PR00081">
    <property type="entry name" value="GDHRDH"/>
</dbReference>